<accession>A0A812S7L0</accession>
<feature type="signal peptide" evidence="1">
    <location>
        <begin position="1"/>
        <end position="23"/>
    </location>
</feature>
<gene>
    <name evidence="2" type="ORF">SNEC2469_LOCUS12989</name>
</gene>
<keyword evidence="3" id="KW-1185">Reference proteome</keyword>
<protein>
    <recommendedName>
        <fullName evidence="4">Sulfotransferase domain-containing protein</fullName>
    </recommendedName>
</protein>
<keyword evidence="1" id="KW-0732">Signal</keyword>
<evidence type="ECO:0008006" key="4">
    <source>
        <dbReference type="Google" id="ProtNLM"/>
    </source>
</evidence>
<dbReference type="AlphaFoldDB" id="A0A812S7L0"/>
<evidence type="ECO:0000313" key="2">
    <source>
        <dbReference type="EMBL" id="CAE7463540.1"/>
    </source>
</evidence>
<reference evidence="2" key="1">
    <citation type="submission" date="2021-02" db="EMBL/GenBank/DDBJ databases">
        <authorList>
            <person name="Dougan E. K."/>
            <person name="Rhodes N."/>
            <person name="Thang M."/>
            <person name="Chan C."/>
        </authorList>
    </citation>
    <scope>NUCLEOTIDE SEQUENCE</scope>
</reference>
<comment type="caution">
    <text evidence="2">The sequence shown here is derived from an EMBL/GenBank/DDBJ whole genome shotgun (WGS) entry which is preliminary data.</text>
</comment>
<sequence length="387" mass="43158">MCLHPYALTWAFFVMLFIFEPLAKLVSTVARSTDSAEKREQRAGAGLSSFASPASSSSVPCKGPKLIIHVGPPKTGTTAIQEFLVKNSGWLQEQWDVSVGFHGSGKAVAECIVHPLTYFCNGKTALLKSLRLSEEKVKQKLKDGLGFLQSKLNSSQLVILSSEGFQTFDNKSWQCFRSFSSYVAEKMNLPADAQGDPVGDSDTQLQQLNRLRPFDRVIPVSYDYLKEVNCSGAAFLICNASLGLTGKKWLQCRNSVNGRSSKLRNKSPPHAAIDVVRLARHFYEMKQAMRKNVSRCKPWPIGRWSDGYLFRHPDMMTSTSPAVIQVAKQIPVKCENFDGLFRSETQKWFSRTGAKRPRYGSKDICTADVASFEAKHWRLIGKIAPDC</sequence>
<dbReference type="OrthoDB" id="413416at2759"/>
<evidence type="ECO:0000256" key="1">
    <source>
        <dbReference type="SAM" id="SignalP"/>
    </source>
</evidence>
<feature type="chain" id="PRO_5032921228" description="Sulfotransferase domain-containing protein" evidence="1">
    <location>
        <begin position="24"/>
        <end position="387"/>
    </location>
</feature>
<organism evidence="2 3">
    <name type="scientific">Symbiodinium necroappetens</name>
    <dbReference type="NCBI Taxonomy" id="1628268"/>
    <lineage>
        <taxon>Eukaryota</taxon>
        <taxon>Sar</taxon>
        <taxon>Alveolata</taxon>
        <taxon>Dinophyceae</taxon>
        <taxon>Suessiales</taxon>
        <taxon>Symbiodiniaceae</taxon>
        <taxon>Symbiodinium</taxon>
    </lineage>
</organism>
<name>A0A812S7L0_9DINO</name>
<dbReference type="EMBL" id="CAJNJA010020691">
    <property type="protein sequence ID" value="CAE7463540.1"/>
    <property type="molecule type" value="Genomic_DNA"/>
</dbReference>
<dbReference type="Proteomes" id="UP000601435">
    <property type="component" value="Unassembled WGS sequence"/>
</dbReference>
<evidence type="ECO:0000313" key="3">
    <source>
        <dbReference type="Proteomes" id="UP000601435"/>
    </source>
</evidence>
<proteinExistence type="predicted"/>